<sequence>MSEGDPETAWRCAVLNAVGLCVLCTRAGSDYGLLIPVVDSAVVHSRRSRACSTASGHAAGTGRNTSYAPNAPAKLRRPLAPVEIVSVPSRTRTRFPHVHRSPTWPALGADDFHIPSWCRILGRVEAATCVIRGYAMREMTGTSGNARWWLESWRARDVEITTTRVET</sequence>
<reference evidence="1 2" key="1">
    <citation type="journal article" date="2016" name="Mol. Biol. Evol.">
        <title>Comparative Genomics of Early-Diverging Mushroom-Forming Fungi Provides Insights into the Origins of Lignocellulose Decay Capabilities.</title>
        <authorList>
            <person name="Nagy L.G."/>
            <person name="Riley R."/>
            <person name="Tritt A."/>
            <person name="Adam C."/>
            <person name="Daum C."/>
            <person name="Floudas D."/>
            <person name="Sun H."/>
            <person name="Yadav J.S."/>
            <person name="Pangilinan J."/>
            <person name="Larsson K.H."/>
            <person name="Matsuura K."/>
            <person name="Barry K."/>
            <person name="Labutti K."/>
            <person name="Kuo R."/>
            <person name="Ohm R.A."/>
            <person name="Bhattacharya S.S."/>
            <person name="Shirouzu T."/>
            <person name="Yoshinaga Y."/>
            <person name="Martin F.M."/>
            <person name="Grigoriev I.V."/>
            <person name="Hibbett D.S."/>
        </authorList>
    </citation>
    <scope>NUCLEOTIDE SEQUENCE [LARGE SCALE GENOMIC DNA]</scope>
    <source>
        <strain evidence="1 2">HHB12029</strain>
    </source>
</reference>
<dbReference type="Proteomes" id="UP000077266">
    <property type="component" value="Unassembled WGS sequence"/>
</dbReference>
<proteinExistence type="predicted"/>
<organism evidence="1 2">
    <name type="scientific">Exidia glandulosa HHB12029</name>
    <dbReference type="NCBI Taxonomy" id="1314781"/>
    <lineage>
        <taxon>Eukaryota</taxon>
        <taxon>Fungi</taxon>
        <taxon>Dikarya</taxon>
        <taxon>Basidiomycota</taxon>
        <taxon>Agaricomycotina</taxon>
        <taxon>Agaricomycetes</taxon>
        <taxon>Auriculariales</taxon>
        <taxon>Exidiaceae</taxon>
        <taxon>Exidia</taxon>
    </lineage>
</organism>
<accession>A0A165FZS6</accession>
<dbReference type="InParanoid" id="A0A165FZS6"/>
<name>A0A165FZS6_EXIGL</name>
<dbReference type="EMBL" id="KV426064">
    <property type="protein sequence ID" value="KZV89773.1"/>
    <property type="molecule type" value="Genomic_DNA"/>
</dbReference>
<protein>
    <submittedName>
        <fullName evidence="1">Uncharacterized protein</fullName>
    </submittedName>
</protein>
<gene>
    <name evidence="1" type="ORF">EXIGLDRAFT_138418</name>
</gene>
<evidence type="ECO:0000313" key="2">
    <source>
        <dbReference type="Proteomes" id="UP000077266"/>
    </source>
</evidence>
<keyword evidence="2" id="KW-1185">Reference proteome</keyword>
<dbReference type="AlphaFoldDB" id="A0A165FZS6"/>
<evidence type="ECO:0000313" key="1">
    <source>
        <dbReference type="EMBL" id="KZV89773.1"/>
    </source>
</evidence>